<evidence type="ECO:0000256" key="7">
    <source>
        <dbReference type="RuleBase" id="RU000461"/>
    </source>
</evidence>
<dbReference type="PRINTS" id="PR00385">
    <property type="entry name" value="P450"/>
</dbReference>
<reference evidence="9 10" key="1">
    <citation type="journal article" date="2019" name="Int. J. Syst. Evol. Microbiol.">
        <title>Streptomyces cadmiisoli sp. nov., a novel actinomycete isolated from cadmium-contaminated soil.</title>
        <authorList>
            <person name="Li K."/>
            <person name="Tang X."/>
            <person name="Zhao J."/>
            <person name="Guo Y."/>
            <person name="Tang Y."/>
            <person name="Gao J."/>
        </authorList>
    </citation>
    <scope>NUCLEOTIDE SEQUENCE [LARGE SCALE GENOMIC DNA]</scope>
    <source>
        <strain evidence="9 10">ZFG47</strain>
    </source>
</reference>
<name>A0A2Z4IXR4_9ACTN</name>
<dbReference type="KEGG" id="scad:DN051_13695"/>
<dbReference type="GO" id="GO:0005506">
    <property type="term" value="F:iron ion binding"/>
    <property type="evidence" value="ECO:0007669"/>
    <property type="project" value="InterPro"/>
</dbReference>
<keyword evidence="3 7" id="KW-0479">Metal-binding</keyword>
<evidence type="ECO:0000256" key="2">
    <source>
        <dbReference type="ARBA" id="ARBA00022617"/>
    </source>
</evidence>
<dbReference type="GO" id="GO:0016705">
    <property type="term" value="F:oxidoreductase activity, acting on paired donors, with incorporation or reduction of molecular oxygen"/>
    <property type="evidence" value="ECO:0007669"/>
    <property type="project" value="InterPro"/>
</dbReference>
<dbReference type="PRINTS" id="PR00359">
    <property type="entry name" value="BP450"/>
</dbReference>
<sequence>MTVTDAAHDTARPEQYPFGPVVRLDLNPRYMELCRTAPVSRVTMPYGGEAWLITGYHEIKEFLADPRFSSRAATEPDTARVTPLPLRPGNLLSMDPPDHGKMRKIVAHAFRPRIVSDLTDRMRELVTTELDAMEAAGPPGDLVQRLAVPLPVRMIVELFGVPYEERAEFRRYSDVFVATSAHTREEVNAARDGLEQFLRKLISLRRASPSDDLISVLIEALDAGHMTEVEAVRTGIGILMAGHETSLSMISNVSFLLLAQRDLYARLLADRALLDPAIEEMLRVIPLRSTGSFPRRASEDVEVGGVLIRKGETVIFQRAAGDRDERVFDDPEAIRFDRERNPHLGFGHGIHYCLGAALARAELKAAIGGLLDRFPGLRLAGAVDDVPWKPGLIARAPESLLVEW</sequence>
<dbReference type="PANTHER" id="PTHR46696:SF1">
    <property type="entry name" value="CYTOCHROME P450 YJIB-RELATED"/>
    <property type="match status" value="1"/>
</dbReference>
<dbReference type="InterPro" id="IPR036396">
    <property type="entry name" value="Cyt_P450_sf"/>
</dbReference>
<dbReference type="Pfam" id="PF00067">
    <property type="entry name" value="p450"/>
    <property type="match status" value="1"/>
</dbReference>
<keyword evidence="10" id="KW-1185">Reference proteome</keyword>
<evidence type="ECO:0000313" key="9">
    <source>
        <dbReference type="EMBL" id="AWW37574.1"/>
    </source>
</evidence>
<proteinExistence type="inferred from homology"/>
<evidence type="ECO:0000256" key="8">
    <source>
        <dbReference type="SAM" id="MobiDB-lite"/>
    </source>
</evidence>
<dbReference type="EMBL" id="CP030073">
    <property type="protein sequence ID" value="AWW37574.1"/>
    <property type="molecule type" value="Genomic_DNA"/>
</dbReference>
<dbReference type="Proteomes" id="UP000249616">
    <property type="component" value="Chromosome"/>
</dbReference>
<dbReference type="PROSITE" id="PS00086">
    <property type="entry name" value="CYTOCHROME_P450"/>
    <property type="match status" value="1"/>
</dbReference>
<feature type="region of interest" description="Disordered" evidence="8">
    <location>
        <begin position="71"/>
        <end position="91"/>
    </location>
</feature>
<dbReference type="InterPro" id="IPR017972">
    <property type="entry name" value="Cyt_P450_CS"/>
</dbReference>
<dbReference type="CDD" id="cd11031">
    <property type="entry name" value="Cyp158A-like"/>
    <property type="match status" value="1"/>
</dbReference>
<keyword evidence="2 7" id="KW-0349">Heme</keyword>
<dbReference type="GO" id="GO:0004497">
    <property type="term" value="F:monooxygenase activity"/>
    <property type="evidence" value="ECO:0007669"/>
    <property type="project" value="UniProtKB-KW"/>
</dbReference>
<dbReference type="InterPro" id="IPR002397">
    <property type="entry name" value="Cyt_P450_B"/>
</dbReference>
<keyword evidence="4 7" id="KW-0560">Oxidoreductase</keyword>
<keyword evidence="5 7" id="KW-0408">Iron</keyword>
<gene>
    <name evidence="9" type="ORF">DN051_13695</name>
</gene>
<dbReference type="GO" id="GO:0020037">
    <property type="term" value="F:heme binding"/>
    <property type="evidence" value="ECO:0007669"/>
    <property type="project" value="InterPro"/>
</dbReference>
<dbReference type="AlphaFoldDB" id="A0A2Z4IXR4"/>
<evidence type="ECO:0000256" key="6">
    <source>
        <dbReference type="ARBA" id="ARBA00023033"/>
    </source>
</evidence>
<protein>
    <submittedName>
        <fullName evidence="9">Cytochrome P450</fullName>
    </submittedName>
</protein>
<comment type="similarity">
    <text evidence="1 7">Belongs to the cytochrome P450 family.</text>
</comment>
<evidence type="ECO:0000256" key="3">
    <source>
        <dbReference type="ARBA" id="ARBA00022723"/>
    </source>
</evidence>
<evidence type="ECO:0000256" key="5">
    <source>
        <dbReference type="ARBA" id="ARBA00023004"/>
    </source>
</evidence>
<accession>A0A2Z4IXR4</accession>
<evidence type="ECO:0000256" key="1">
    <source>
        <dbReference type="ARBA" id="ARBA00010617"/>
    </source>
</evidence>
<organism evidence="9 10">
    <name type="scientific">Streptomyces cadmiisoli</name>
    <dbReference type="NCBI Taxonomy" id="2184053"/>
    <lineage>
        <taxon>Bacteria</taxon>
        <taxon>Bacillati</taxon>
        <taxon>Actinomycetota</taxon>
        <taxon>Actinomycetes</taxon>
        <taxon>Kitasatosporales</taxon>
        <taxon>Streptomycetaceae</taxon>
        <taxon>Streptomyces</taxon>
        <taxon>Streptomyces aurantiacus group</taxon>
    </lineage>
</organism>
<dbReference type="SUPFAM" id="SSF48264">
    <property type="entry name" value="Cytochrome P450"/>
    <property type="match status" value="1"/>
</dbReference>
<dbReference type="InterPro" id="IPR001128">
    <property type="entry name" value="Cyt_P450"/>
</dbReference>
<dbReference type="FunFam" id="1.10.630.10:FF:000018">
    <property type="entry name" value="Cytochrome P450 monooxygenase"/>
    <property type="match status" value="1"/>
</dbReference>
<dbReference type="RefSeq" id="WP_053757265.1">
    <property type="nucleotide sequence ID" value="NZ_CBDRHE010000010.1"/>
</dbReference>
<dbReference type="PANTHER" id="PTHR46696">
    <property type="entry name" value="P450, PUTATIVE (EUROFUNG)-RELATED"/>
    <property type="match status" value="1"/>
</dbReference>
<keyword evidence="6 7" id="KW-0503">Monooxygenase</keyword>
<evidence type="ECO:0000313" key="10">
    <source>
        <dbReference type="Proteomes" id="UP000249616"/>
    </source>
</evidence>
<evidence type="ECO:0000256" key="4">
    <source>
        <dbReference type="ARBA" id="ARBA00023002"/>
    </source>
</evidence>
<dbReference type="Gene3D" id="1.10.630.10">
    <property type="entry name" value="Cytochrome P450"/>
    <property type="match status" value="1"/>
</dbReference>